<protein>
    <recommendedName>
        <fullName evidence="2">Type II secretion system protein H</fullName>
    </recommendedName>
    <alternativeName>
        <fullName evidence="10">General secretion pathway protein H</fullName>
    </alternativeName>
</protein>
<dbReference type="InterPro" id="IPR045584">
    <property type="entry name" value="Pilin-like"/>
</dbReference>
<dbReference type="PROSITE" id="PS00409">
    <property type="entry name" value="PROKAR_NTER_METHYL"/>
    <property type="match status" value="1"/>
</dbReference>
<evidence type="ECO:0000313" key="14">
    <source>
        <dbReference type="Proteomes" id="UP000198145"/>
    </source>
</evidence>
<evidence type="ECO:0000256" key="6">
    <source>
        <dbReference type="ARBA" id="ARBA00022692"/>
    </source>
</evidence>
<keyword evidence="4" id="KW-0488">Methylation</keyword>
<evidence type="ECO:0000256" key="1">
    <source>
        <dbReference type="ARBA" id="ARBA00004377"/>
    </source>
</evidence>
<dbReference type="InterPro" id="IPR022346">
    <property type="entry name" value="T2SS_GspH"/>
</dbReference>
<dbReference type="SUPFAM" id="SSF54523">
    <property type="entry name" value="Pili subunits"/>
    <property type="match status" value="1"/>
</dbReference>
<dbReference type="Pfam" id="PF12019">
    <property type="entry name" value="GspH"/>
    <property type="match status" value="1"/>
</dbReference>
<dbReference type="NCBIfam" id="TIGR02532">
    <property type="entry name" value="IV_pilin_GFxxxE"/>
    <property type="match status" value="1"/>
</dbReference>
<evidence type="ECO:0000256" key="4">
    <source>
        <dbReference type="ARBA" id="ARBA00022481"/>
    </source>
</evidence>
<evidence type="ECO:0000256" key="10">
    <source>
        <dbReference type="ARBA" id="ARBA00030775"/>
    </source>
</evidence>
<keyword evidence="5" id="KW-0997">Cell inner membrane</keyword>
<dbReference type="eggNOG" id="COG4970">
    <property type="taxonomic scope" value="Bacteria"/>
</dbReference>
<feature type="transmembrane region" description="Helical" evidence="11">
    <location>
        <begin position="12"/>
        <end position="32"/>
    </location>
</feature>
<keyword evidence="8 11" id="KW-0472">Membrane</keyword>
<evidence type="ECO:0000256" key="2">
    <source>
        <dbReference type="ARBA" id="ARBA00021549"/>
    </source>
</evidence>
<evidence type="ECO:0000256" key="3">
    <source>
        <dbReference type="ARBA" id="ARBA00022475"/>
    </source>
</evidence>
<keyword evidence="6 11" id="KW-0812">Transmembrane</keyword>
<keyword evidence="7 11" id="KW-1133">Transmembrane helix</keyword>
<proteinExistence type="inferred from homology"/>
<dbReference type="Gene3D" id="3.55.40.10">
    <property type="entry name" value="minor pseudopilin epsh domain"/>
    <property type="match status" value="1"/>
</dbReference>
<evidence type="ECO:0000256" key="5">
    <source>
        <dbReference type="ARBA" id="ARBA00022519"/>
    </source>
</evidence>
<evidence type="ECO:0000256" key="9">
    <source>
        <dbReference type="ARBA" id="ARBA00025772"/>
    </source>
</evidence>
<sequence length="166" mass="16802">MKNIPRREASGFTLLELMVTLAVAAILIGIAVPSLSDATLAGKLSASANDLVAGVAMGRSEAIKRNSVTSLCVSSNGSSCGSGGWDQGWIVISGSTVIQKHPAAPTGFKVTSSVTRIDFQPSGVGNTQASLTVCRSAPSAGAQERVVNVSATGRAYVSKTTTGTCT</sequence>
<comment type="caution">
    <text evidence="13">The sequence shown here is derived from an EMBL/GenBank/DDBJ whole genome shotgun (WGS) entry which is preliminary data.</text>
</comment>
<gene>
    <name evidence="13" type="ORF">CEG18_18655</name>
</gene>
<keyword evidence="3" id="KW-1003">Cell membrane</keyword>
<dbReference type="GO" id="GO:0015628">
    <property type="term" value="P:protein secretion by the type II secretion system"/>
    <property type="evidence" value="ECO:0007669"/>
    <property type="project" value="InterPro"/>
</dbReference>
<evidence type="ECO:0000256" key="8">
    <source>
        <dbReference type="ARBA" id="ARBA00023136"/>
    </source>
</evidence>
<dbReference type="InterPro" id="IPR012902">
    <property type="entry name" value="N_methyl_site"/>
</dbReference>
<accession>A0A2D0AD17</accession>
<evidence type="ECO:0000256" key="11">
    <source>
        <dbReference type="SAM" id="Phobius"/>
    </source>
</evidence>
<dbReference type="Proteomes" id="UP000198145">
    <property type="component" value="Unassembled WGS sequence"/>
</dbReference>
<dbReference type="Pfam" id="PF07963">
    <property type="entry name" value="N_methyl"/>
    <property type="match status" value="1"/>
</dbReference>
<reference evidence="13 14" key="1">
    <citation type="submission" date="2017-06" db="EMBL/GenBank/DDBJ databases">
        <title>Draft genome of Pseudomonas nitroreducens DF05.</title>
        <authorList>
            <person name="Iyer R."/>
        </authorList>
    </citation>
    <scope>NUCLEOTIDE SEQUENCE [LARGE SCALE GENOMIC DNA]</scope>
    <source>
        <strain evidence="13 14">DF05</strain>
    </source>
</reference>
<evidence type="ECO:0000259" key="12">
    <source>
        <dbReference type="Pfam" id="PF12019"/>
    </source>
</evidence>
<evidence type="ECO:0000256" key="7">
    <source>
        <dbReference type="ARBA" id="ARBA00022989"/>
    </source>
</evidence>
<dbReference type="AlphaFoldDB" id="A0A2D0AD17"/>
<evidence type="ECO:0000313" key="13">
    <source>
        <dbReference type="EMBL" id="OWP49577.1"/>
    </source>
</evidence>
<dbReference type="RefSeq" id="WP_088419601.1">
    <property type="nucleotide sequence ID" value="NZ_NJBA01000006.1"/>
</dbReference>
<dbReference type="GO" id="GO:0015627">
    <property type="term" value="C:type II protein secretion system complex"/>
    <property type="evidence" value="ECO:0007669"/>
    <property type="project" value="InterPro"/>
</dbReference>
<organism evidence="13 14">
    <name type="scientific">Pseudomonas nitroreducens</name>
    <dbReference type="NCBI Taxonomy" id="46680"/>
    <lineage>
        <taxon>Bacteria</taxon>
        <taxon>Pseudomonadati</taxon>
        <taxon>Pseudomonadota</taxon>
        <taxon>Gammaproteobacteria</taxon>
        <taxon>Pseudomonadales</taxon>
        <taxon>Pseudomonadaceae</taxon>
        <taxon>Pseudomonas</taxon>
    </lineage>
</organism>
<dbReference type="EMBL" id="NJBA01000006">
    <property type="protein sequence ID" value="OWP49577.1"/>
    <property type="molecule type" value="Genomic_DNA"/>
</dbReference>
<feature type="domain" description="General secretion pathway GspH" evidence="12">
    <location>
        <begin position="48"/>
        <end position="153"/>
    </location>
</feature>
<comment type="subcellular location">
    <subcellularLocation>
        <location evidence="1">Cell inner membrane</location>
        <topology evidence="1">Single-pass membrane protein</topology>
    </subcellularLocation>
</comment>
<name>A0A2D0AD17_PSENT</name>
<dbReference type="GO" id="GO:0005886">
    <property type="term" value="C:plasma membrane"/>
    <property type="evidence" value="ECO:0007669"/>
    <property type="project" value="UniProtKB-SubCell"/>
</dbReference>
<comment type="similarity">
    <text evidence="9">Belongs to the GSP H family.</text>
</comment>